<reference evidence="1 2" key="1">
    <citation type="submission" date="2018-10" db="EMBL/GenBank/DDBJ databases">
        <title>Pan-genome distribution and transcriptional activeness of fungal secondary metabolism genes in Aspergillus section Fumigati.</title>
        <authorList>
            <person name="Takahashi H."/>
            <person name="Umemura M."/>
            <person name="Ninomiya A."/>
            <person name="Kusuya Y."/>
            <person name="Urayama S."/>
            <person name="Shimizu M."/>
            <person name="Watanabe A."/>
            <person name="Kamei K."/>
            <person name="Yaguchi T."/>
            <person name="Hagiwara D."/>
        </authorList>
    </citation>
    <scope>NUCLEOTIDE SEQUENCE [LARGE SCALE GENOMIC DNA]</scope>
    <source>
        <strain evidence="1 2">IFM 55266</strain>
    </source>
</reference>
<dbReference type="RefSeq" id="XP_043155340.1">
    <property type="nucleotide sequence ID" value="XM_043299405.1"/>
</dbReference>
<gene>
    <name evidence="1" type="ORF">Asppvi_003440</name>
</gene>
<proteinExistence type="predicted"/>
<accession>A0A9P3ET27</accession>
<dbReference type="AlphaFoldDB" id="A0A9P3ET27"/>
<protein>
    <submittedName>
        <fullName evidence="1">Uncharacterized protein</fullName>
    </submittedName>
</protein>
<dbReference type="EMBL" id="BHVY01000002">
    <property type="protein sequence ID" value="GIJ84593.1"/>
    <property type="molecule type" value="Genomic_DNA"/>
</dbReference>
<keyword evidence="2" id="KW-1185">Reference proteome</keyword>
<organism evidence="1 2">
    <name type="scientific">Aspergillus pseudoviridinutans</name>
    <dbReference type="NCBI Taxonomy" id="1517512"/>
    <lineage>
        <taxon>Eukaryota</taxon>
        <taxon>Fungi</taxon>
        <taxon>Dikarya</taxon>
        <taxon>Ascomycota</taxon>
        <taxon>Pezizomycotina</taxon>
        <taxon>Eurotiomycetes</taxon>
        <taxon>Eurotiomycetidae</taxon>
        <taxon>Eurotiales</taxon>
        <taxon>Aspergillaceae</taxon>
        <taxon>Aspergillus</taxon>
        <taxon>Aspergillus subgen. Fumigati</taxon>
    </lineage>
</organism>
<name>A0A9P3ET27_9EURO</name>
<dbReference type="Proteomes" id="UP001043456">
    <property type="component" value="Unassembled WGS sequence"/>
</dbReference>
<dbReference type="GeneID" id="67002052"/>
<evidence type="ECO:0000313" key="1">
    <source>
        <dbReference type="EMBL" id="GIJ84593.1"/>
    </source>
</evidence>
<evidence type="ECO:0000313" key="2">
    <source>
        <dbReference type="Proteomes" id="UP001043456"/>
    </source>
</evidence>
<comment type="caution">
    <text evidence="1">The sequence shown here is derived from an EMBL/GenBank/DDBJ whole genome shotgun (WGS) entry which is preliminary data.</text>
</comment>
<sequence>MNSNLDMTTNGNESEDGILCRLLCAKMGLISEKGLIDFADGSNIPLRPETKFRVVYCVPCTGSSSPTASRTCTQFPSSALSASMIANNVLGYDGFMRLNKSKEVDAYLIENVYTNAPKFWRDERIVSISIGSKVYMHRYKPNSFFDDMYTRIKPEEDKYKDMALTLDI</sequence>